<dbReference type="SUPFAM" id="SSF48179">
    <property type="entry name" value="6-phosphogluconate dehydrogenase C-terminal domain-like"/>
    <property type="match status" value="1"/>
</dbReference>
<dbReference type="VEuPathDB" id="FungiDB:FOIG_15868"/>
<organism evidence="11 12">
    <name type="scientific">Fusarium oxysporum</name>
    <name type="common">Fusarium vascular wilt</name>
    <dbReference type="NCBI Taxonomy" id="5507"/>
    <lineage>
        <taxon>Eukaryota</taxon>
        <taxon>Fungi</taxon>
        <taxon>Dikarya</taxon>
        <taxon>Ascomycota</taxon>
        <taxon>Pezizomycotina</taxon>
        <taxon>Sordariomycetes</taxon>
        <taxon>Hypocreomycetidae</taxon>
        <taxon>Hypocreales</taxon>
        <taxon>Nectriaceae</taxon>
        <taxon>Fusarium</taxon>
        <taxon>Fusarium oxysporum species complex</taxon>
    </lineage>
</organism>
<dbReference type="InterPro" id="IPR015815">
    <property type="entry name" value="HIBADH-related"/>
</dbReference>
<feature type="domain" description="6-phosphogluconate dehydrogenase NADP-binding" evidence="9">
    <location>
        <begin position="12"/>
        <end position="180"/>
    </location>
</feature>
<protein>
    <recommendedName>
        <fullName evidence="3">3-hydroxyisobutyrate dehydrogenase</fullName>
        <ecNumber evidence="3">1.1.1.31</ecNumber>
    </recommendedName>
</protein>
<proteinExistence type="inferred from homology"/>
<dbReference type="VEuPathDB" id="FungiDB:FOC1_g10000721"/>
<keyword evidence="4" id="KW-0101">Branched-chain amino acid catabolism</keyword>
<dbReference type="VEuPathDB" id="FungiDB:HZS61_012821"/>
<dbReference type="InterPro" id="IPR013328">
    <property type="entry name" value="6PGD_dom2"/>
</dbReference>
<dbReference type="EMBL" id="FMJY01000010">
    <property type="protein sequence ID" value="SCO91370.1"/>
    <property type="molecule type" value="Genomic_DNA"/>
</dbReference>
<dbReference type="Pfam" id="PF14833">
    <property type="entry name" value="NAD_binding_11"/>
    <property type="match status" value="1"/>
</dbReference>
<dbReference type="Proteomes" id="UP000219369">
    <property type="component" value="Unassembled WGS sequence"/>
</dbReference>
<evidence type="ECO:0000256" key="7">
    <source>
        <dbReference type="ARBA" id="ARBA00049197"/>
    </source>
</evidence>
<evidence type="ECO:0000256" key="2">
    <source>
        <dbReference type="ARBA" id="ARBA00006013"/>
    </source>
</evidence>
<comment type="similarity">
    <text evidence="2">Belongs to the HIBADH-related family. 3-hydroxyisobutyrate dehydrogenase subfamily.</text>
</comment>
<dbReference type="AlphaFoldDB" id="A0A2H3U316"/>
<comment type="catalytic activity">
    <reaction evidence="7">
        <text>3-hydroxy-2-methylpropanoate + NAD(+) = 2-methyl-3-oxopropanoate + NADH + H(+)</text>
        <dbReference type="Rhea" id="RHEA:17681"/>
        <dbReference type="ChEBI" id="CHEBI:11805"/>
        <dbReference type="ChEBI" id="CHEBI:15378"/>
        <dbReference type="ChEBI" id="CHEBI:57540"/>
        <dbReference type="ChEBI" id="CHEBI:57700"/>
        <dbReference type="ChEBI" id="CHEBI:57945"/>
        <dbReference type="EC" id="1.1.1.31"/>
    </reaction>
</comment>
<accession>A0A2H3U316</accession>
<dbReference type="VEuPathDB" id="FungiDB:FOC4_g10011790"/>
<dbReference type="GO" id="GO:0005739">
    <property type="term" value="C:mitochondrion"/>
    <property type="evidence" value="ECO:0007669"/>
    <property type="project" value="TreeGrafter"/>
</dbReference>
<evidence type="ECO:0000313" key="12">
    <source>
        <dbReference type="Proteomes" id="UP000219369"/>
    </source>
</evidence>
<dbReference type="GO" id="GO:0006574">
    <property type="term" value="P:L-valine catabolic process"/>
    <property type="evidence" value="ECO:0007669"/>
    <property type="project" value="TreeGrafter"/>
</dbReference>
<dbReference type="EC" id="1.1.1.31" evidence="3"/>
<dbReference type="OrthoDB" id="21615at2759"/>
<sequence>MVQSNGFTPTTFGFIGLGQMGWGMAMNLRKKISQSSKLVVCEVSAARLEQFIKAAEGEIETADTPQEVAERADIVITMLPKGQHVLEVFTNPNNGLLSVKPKGKPVLFIDCSTIEVATSIEVGNKVNQSGIGTFIDAPVSGGPNGANNATLAIMAGCEAADFTKAEPILKMLGRNIFHCGPAGAGLATKQINNYLSSVCTIGVCEAMNMGVKYGLDPKVLAGVINVSSGRCYNSLEQNPVKGVTSGAASENDFVGGFSVELCKGVLEMAMELGKGVGAQSRLGDTVLDIYDKAVKDERTKGRDSRSVYRLFADGDA</sequence>
<evidence type="ECO:0000256" key="4">
    <source>
        <dbReference type="ARBA" id="ARBA00022456"/>
    </source>
</evidence>
<dbReference type="VEuPathDB" id="FungiDB:FOZG_17394"/>
<dbReference type="Pfam" id="PF03446">
    <property type="entry name" value="NAD_binding_2"/>
    <property type="match status" value="1"/>
</dbReference>
<evidence type="ECO:0000256" key="8">
    <source>
        <dbReference type="PIRSR" id="PIRSR000103-1"/>
    </source>
</evidence>
<dbReference type="PANTHER" id="PTHR22981">
    <property type="entry name" value="3-HYDROXYISOBUTYRATE DEHYDROGENASE-RELATED"/>
    <property type="match status" value="1"/>
</dbReference>
<dbReference type="VEuPathDB" id="FungiDB:FOXG_10918"/>
<dbReference type="GO" id="GO:0008442">
    <property type="term" value="F:3-hydroxyisobutyrate dehydrogenase activity"/>
    <property type="evidence" value="ECO:0007669"/>
    <property type="project" value="UniProtKB-EC"/>
</dbReference>
<dbReference type="InterPro" id="IPR036291">
    <property type="entry name" value="NAD(P)-bd_dom_sf"/>
</dbReference>
<dbReference type="Gene3D" id="1.10.1040.10">
    <property type="entry name" value="N-(1-d-carboxylethyl)-l-norvaline Dehydrogenase, domain 2"/>
    <property type="match status" value="1"/>
</dbReference>
<evidence type="ECO:0000313" key="11">
    <source>
        <dbReference type="EMBL" id="SCO91370.1"/>
    </source>
</evidence>
<dbReference type="PANTHER" id="PTHR22981:SF7">
    <property type="entry name" value="3-HYDROXYISOBUTYRATE DEHYDROGENASE, MITOCHONDRIAL"/>
    <property type="match status" value="1"/>
</dbReference>
<evidence type="ECO:0000256" key="3">
    <source>
        <dbReference type="ARBA" id="ARBA00012991"/>
    </source>
</evidence>
<feature type="active site" evidence="8">
    <location>
        <position position="189"/>
    </location>
</feature>
<dbReference type="InterPro" id="IPR008927">
    <property type="entry name" value="6-PGluconate_DH-like_C_sf"/>
</dbReference>
<evidence type="ECO:0000256" key="1">
    <source>
        <dbReference type="ARBA" id="ARBA00005109"/>
    </source>
</evidence>
<keyword evidence="6" id="KW-0520">NAD</keyword>
<evidence type="ECO:0000256" key="6">
    <source>
        <dbReference type="ARBA" id="ARBA00023027"/>
    </source>
</evidence>
<dbReference type="InterPro" id="IPR002204">
    <property type="entry name" value="3-OH-isobutyrate_DH-rel_CS"/>
</dbReference>
<dbReference type="SUPFAM" id="SSF51735">
    <property type="entry name" value="NAD(P)-binding Rossmann-fold domains"/>
    <property type="match status" value="1"/>
</dbReference>
<dbReference type="GO" id="GO:0050661">
    <property type="term" value="F:NADP binding"/>
    <property type="evidence" value="ECO:0007669"/>
    <property type="project" value="InterPro"/>
</dbReference>
<dbReference type="VEuPathDB" id="FungiDB:FOMG_00125"/>
<gene>
    <name evidence="11" type="ORF">FRV6_15498</name>
</gene>
<reference evidence="12" key="1">
    <citation type="submission" date="2016-09" db="EMBL/GenBank/DDBJ databases">
        <authorList>
            <person name="Guldener U."/>
        </authorList>
    </citation>
    <scope>NUCLEOTIDE SEQUENCE [LARGE SCALE GENOMIC DNA]</scope>
    <source>
        <strain evidence="12">V64-1</strain>
    </source>
</reference>
<dbReference type="GO" id="GO:0051287">
    <property type="term" value="F:NAD binding"/>
    <property type="evidence" value="ECO:0007669"/>
    <property type="project" value="InterPro"/>
</dbReference>
<name>A0A2H3U316_FUSOX</name>
<dbReference type="PIRSF" id="PIRSF000103">
    <property type="entry name" value="HIBADH"/>
    <property type="match status" value="1"/>
</dbReference>
<dbReference type="PROSITE" id="PS00895">
    <property type="entry name" value="3_HYDROXYISOBUT_DH"/>
    <property type="match status" value="1"/>
</dbReference>
<feature type="domain" description="3-hydroxyisobutyrate dehydrogenase-like NAD-binding" evidence="10">
    <location>
        <begin position="183"/>
        <end position="310"/>
    </location>
</feature>
<evidence type="ECO:0000259" key="10">
    <source>
        <dbReference type="Pfam" id="PF14833"/>
    </source>
</evidence>
<dbReference type="InterPro" id="IPR029154">
    <property type="entry name" value="HIBADH-like_NADP-bd"/>
</dbReference>
<evidence type="ECO:0000259" key="9">
    <source>
        <dbReference type="Pfam" id="PF03446"/>
    </source>
</evidence>
<comment type="pathway">
    <text evidence="1">Amino-acid degradation; L-valine degradation.</text>
</comment>
<keyword evidence="5" id="KW-0560">Oxidoreductase</keyword>
<dbReference type="InterPro" id="IPR006115">
    <property type="entry name" value="6PGDH_NADP-bd"/>
</dbReference>
<dbReference type="Gene3D" id="3.40.50.720">
    <property type="entry name" value="NAD(P)-binding Rossmann-like Domain"/>
    <property type="match status" value="1"/>
</dbReference>
<evidence type="ECO:0000256" key="5">
    <source>
        <dbReference type="ARBA" id="ARBA00023002"/>
    </source>
</evidence>